<proteinExistence type="inferred from homology"/>
<comment type="caution">
    <text evidence="16">The sequence shown here is derived from an EMBL/GenBank/DDBJ whole genome shotgun (WGS) entry which is preliminary data.</text>
</comment>
<comment type="catalytic activity">
    <reaction evidence="12">
        <text>Hydrolysis of Ala-|-Gly bond in repressor LexA.</text>
        <dbReference type="EC" id="3.4.21.88"/>
    </reaction>
</comment>
<dbReference type="InterPro" id="IPR015927">
    <property type="entry name" value="Peptidase_S24_S26A/B/C"/>
</dbReference>
<dbReference type="InterPro" id="IPR050077">
    <property type="entry name" value="LexA_repressor"/>
</dbReference>
<evidence type="ECO:0000313" key="17">
    <source>
        <dbReference type="Proteomes" id="UP001454489"/>
    </source>
</evidence>
<protein>
    <recommendedName>
        <fullName evidence="12">LexA repressor</fullName>
        <ecNumber evidence="12">3.4.21.88</ecNumber>
    </recommendedName>
</protein>
<dbReference type="Gene3D" id="1.10.10.10">
    <property type="entry name" value="Winged helix-like DNA-binding domain superfamily/Winged helix DNA-binding domain"/>
    <property type="match status" value="1"/>
</dbReference>
<dbReference type="InterPro" id="IPR036388">
    <property type="entry name" value="WH-like_DNA-bd_sf"/>
</dbReference>
<dbReference type="Pfam" id="PF00717">
    <property type="entry name" value="Peptidase_S24"/>
    <property type="match status" value="1"/>
</dbReference>
<dbReference type="InterPro" id="IPR006197">
    <property type="entry name" value="Peptidase_S24_LexA"/>
</dbReference>
<evidence type="ECO:0000256" key="5">
    <source>
        <dbReference type="ARBA" id="ARBA00022801"/>
    </source>
</evidence>
<dbReference type="Proteomes" id="UP001454489">
    <property type="component" value="Unassembled WGS sequence"/>
</dbReference>
<feature type="active site" description="For autocatalytic cleavage activity" evidence="12">
    <location>
        <position position="165"/>
    </location>
</feature>
<dbReference type="EC" id="3.4.21.88" evidence="12"/>
<keyword evidence="9 12" id="KW-0804">Transcription</keyword>
<evidence type="ECO:0000256" key="13">
    <source>
        <dbReference type="RuleBase" id="RU003991"/>
    </source>
</evidence>
<comment type="similarity">
    <text evidence="1 12 13">Belongs to the peptidase S24 family.</text>
</comment>
<comment type="subunit">
    <text evidence="12">Homodimer.</text>
</comment>
<evidence type="ECO:0000256" key="12">
    <source>
        <dbReference type="HAMAP-Rule" id="MF_00015"/>
    </source>
</evidence>
<keyword evidence="6 12" id="KW-0068">Autocatalytic cleavage</keyword>
<dbReference type="PANTHER" id="PTHR33516:SF2">
    <property type="entry name" value="LEXA REPRESSOR-RELATED"/>
    <property type="match status" value="1"/>
</dbReference>
<dbReference type="InterPro" id="IPR036390">
    <property type="entry name" value="WH_DNA-bd_sf"/>
</dbReference>
<keyword evidence="4 12" id="KW-0227">DNA damage</keyword>
<dbReference type="CDD" id="cd06529">
    <property type="entry name" value="S24_LexA-like"/>
    <property type="match status" value="1"/>
</dbReference>
<evidence type="ECO:0000256" key="3">
    <source>
        <dbReference type="ARBA" id="ARBA00022705"/>
    </source>
</evidence>
<evidence type="ECO:0000256" key="2">
    <source>
        <dbReference type="ARBA" id="ARBA00022491"/>
    </source>
</evidence>
<keyword evidence="3 12" id="KW-0235">DNA replication</keyword>
<dbReference type="NCBIfam" id="TIGR00498">
    <property type="entry name" value="lexA"/>
    <property type="match status" value="1"/>
</dbReference>
<dbReference type="InterPro" id="IPR039418">
    <property type="entry name" value="LexA-like"/>
</dbReference>
<dbReference type="SUPFAM" id="SSF46785">
    <property type="entry name" value="Winged helix' DNA-binding domain"/>
    <property type="match status" value="1"/>
</dbReference>
<evidence type="ECO:0000256" key="4">
    <source>
        <dbReference type="ARBA" id="ARBA00022763"/>
    </source>
</evidence>
<dbReference type="GO" id="GO:0004252">
    <property type="term" value="F:serine-type endopeptidase activity"/>
    <property type="evidence" value="ECO:0007669"/>
    <property type="project" value="UniProtKB-EC"/>
</dbReference>
<dbReference type="RefSeq" id="WP_177963905.1">
    <property type="nucleotide sequence ID" value="NZ_JBBMEX010000006.1"/>
</dbReference>
<evidence type="ECO:0000256" key="7">
    <source>
        <dbReference type="ARBA" id="ARBA00023015"/>
    </source>
</evidence>
<evidence type="ECO:0000256" key="8">
    <source>
        <dbReference type="ARBA" id="ARBA00023125"/>
    </source>
</evidence>
<dbReference type="InterPro" id="IPR006199">
    <property type="entry name" value="LexA_DNA-bd_dom"/>
</dbReference>
<feature type="domain" description="LexA repressor DNA-binding" evidence="15">
    <location>
        <begin position="6"/>
        <end position="67"/>
    </location>
</feature>
<keyword evidence="7 12" id="KW-0805">Transcription regulation</keyword>
<feature type="domain" description="Peptidase S24/S26A/S26B/S26C" evidence="14">
    <location>
        <begin position="86"/>
        <end position="198"/>
    </location>
</feature>
<evidence type="ECO:0000256" key="6">
    <source>
        <dbReference type="ARBA" id="ARBA00022813"/>
    </source>
</evidence>
<keyword evidence="2 12" id="KW-0678">Repressor</keyword>
<comment type="function">
    <text evidence="12">Represses a number of genes involved in the response to DNA damage (SOS response), including recA and lexA. In the presence of single-stranded DNA, RecA interacts with LexA causing an autocatalytic cleavage which disrupts the DNA-binding part of LexA, leading to derepression of the SOS regulon and eventually DNA repair.</text>
</comment>
<evidence type="ECO:0000259" key="15">
    <source>
        <dbReference type="Pfam" id="PF01726"/>
    </source>
</evidence>
<evidence type="ECO:0000256" key="1">
    <source>
        <dbReference type="ARBA" id="ARBA00007484"/>
    </source>
</evidence>
<keyword evidence="5 12" id="KW-0378">Hydrolase</keyword>
<keyword evidence="17" id="KW-1185">Reference proteome</keyword>
<feature type="site" description="Cleavage; by autolysis" evidence="12">
    <location>
        <begin position="93"/>
        <end position="94"/>
    </location>
</feature>
<evidence type="ECO:0000256" key="10">
    <source>
        <dbReference type="ARBA" id="ARBA00023204"/>
    </source>
</evidence>
<dbReference type="InterPro" id="IPR006200">
    <property type="entry name" value="LexA"/>
</dbReference>
<reference evidence="16 17" key="1">
    <citation type="submission" date="2024-03" db="EMBL/GenBank/DDBJ databases">
        <title>Human intestinal bacterial collection.</title>
        <authorList>
            <person name="Pauvert C."/>
            <person name="Hitch T.C.A."/>
            <person name="Clavel T."/>
        </authorList>
    </citation>
    <scope>NUCLEOTIDE SEQUENCE [LARGE SCALE GENOMIC DNA]</scope>
    <source>
        <strain evidence="16 17">CLA-AA-H185</strain>
    </source>
</reference>
<accession>A0ABV1HD66</accession>
<evidence type="ECO:0000259" key="14">
    <source>
        <dbReference type="Pfam" id="PF00717"/>
    </source>
</evidence>
<feature type="DNA-binding region" description="H-T-H motif" evidence="12">
    <location>
        <begin position="30"/>
        <end position="50"/>
    </location>
</feature>
<dbReference type="EMBL" id="JBBMEX010000006">
    <property type="protein sequence ID" value="MEQ2557654.1"/>
    <property type="molecule type" value="Genomic_DNA"/>
</dbReference>
<dbReference type="PRINTS" id="PR00726">
    <property type="entry name" value="LEXASERPTASE"/>
</dbReference>
<feature type="active site" description="For autocatalytic cleavage activity" evidence="12">
    <location>
        <position position="128"/>
    </location>
</feature>
<dbReference type="SUPFAM" id="SSF51306">
    <property type="entry name" value="LexA/Signal peptidase"/>
    <property type="match status" value="1"/>
</dbReference>
<keyword evidence="11 12" id="KW-0742">SOS response</keyword>
<evidence type="ECO:0000313" key="16">
    <source>
        <dbReference type="EMBL" id="MEQ2557654.1"/>
    </source>
</evidence>
<keyword evidence="10 12" id="KW-0234">DNA repair</keyword>
<dbReference type="Gene3D" id="2.10.109.10">
    <property type="entry name" value="Umud Fragment, subunit A"/>
    <property type="match status" value="1"/>
</dbReference>
<gene>
    <name evidence="12 16" type="primary">lexA</name>
    <name evidence="16" type="ORF">WMO43_07205</name>
</gene>
<name>A0ABV1HD66_9FIRM</name>
<dbReference type="HAMAP" id="MF_00015">
    <property type="entry name" value="LexA"/>
    <property type="match status" value="1"/>
</dbReference>
<organism evidence="16 17">
    <name type="scientific">Maccoyibacter intestinihominis</name>
    <dbReference type="NCBI Taxonomy" id="3133499"/>
    <lineage>
        <taxon>Bacteria</taxon>
        <taxon>Bacillati</taxon>
        <taxon>Bacillota</taxon>
        <taxon>Clostridia</taxon>
        <taxon>Lachnospirales</taxon>
        <taxon>Lachnospiraceae</taxon>
        <taxon>Maccoyibacter</taxon>
    </lineage>
</organism>
<dbReference type="InterPro" id="IPR036286">
    <property type="entry name" value="LexA/Signal_pep-like_sf"/>
</dbReference>
<evidence type="ECO:0000256" key="11">
    <source>
        <dbReference type="ARBA" id="ARBA00023236"/>
    </source>
</evidence>
<dbReference type="Pfam" id="PF01726">
    <property type="entry name" value="LexA_DNA_bind"/>
    <property type="match status" value="1"/>
</dbReference>
<keyword evidence="8 12" id="KW-0238">DNA-binding</keyword>
<dbReference type="PANTHER" id="PTHR33516">
    <property type="entry name" value="LEXA REPRESSOR"/>
    <property type="match status" value="1"/>
</dbReference>
<evidence type="ECO:0000256" key="9">
    <source>
        <dbReference type="ARBA" id="ARBA00023163"/>
    </source>
</evidence>
<sequence length="205" mass="23172">MAYGKISAKQQEILEYIKDEILHKGYPPAVREICQAVNLKSTSSVHSHLETLEKNGYIRRDPTKPRAIEIMDDTFNLNRREMVNVPILGNVAAGEPLFAEENIEDYFPIPAEMVPNSEVFMLHVRGESMINVGILDGDNVLVQQQSTAKDGEMVVALVEDSATVKTFYKEDGYIRLQPENDTMEPIIVPDCQILGKVFGIFRFLR</sequence>